<comment type="subcellular location">
    <subcellularLocation>
        <location evidence="1">Cell membrane</location>
        <topology evidence="1">Peripheral membrane protein</topology>
        <orientation evidence="1">Cytoplasmic side</orientation>
    </subcellularLocation>
</comment>
<keyword evidence="10" id="KW-0282">Flagellum</keyword>
<feature type="region of interest" description="Disordered" evidence="8">
    <location>
        <begin position="1"/>
        <end position="34"/>
    </location>
</feature>
<evidence type="ECO:0000313" key="10">
    <source>
        <dbReference type="EMBL" id="BBM85027.1"/>
    </source>
</evidence>
<feature type="domain" description="Flagellar motor switch protein FliN-like C-terminal" evidence="9">
    <location>
        <begin position="63"/>
        <end position="132"/>
    </location>
</feature>
<keyword evidence="6" id="KW-0283">Flagellar rotation</keyword>
<accession>A0A5S9F3S1</accession>
<sequence length="136" mass="14854">MTTPNDETSDAKSTTENPASPLKHPAPATQKTVQENVEVSPINAPNIEIQDNDANNHLGIDFVKNIPVTVTAELGHIYMNIEDVLVLAPGSLIHLQRELDEPIDLLVNDKLIAKGEIVTIENRFGVRITKIINSEG</sequence>
<dbReference type="AlphaFoldDB" id="A0A5S9F3S1"/>
<comment type="similarity">
    <text evidence="2">Belongs to the FliN/MopA/SpaO family.</text>
</comment>
<dbReference type="InterPro" id="IPR051469">
    <property type="entry name" value="FliN/MopA/SpaO"/>
</dbReference>
<dbReference type="Gene3D" id="2.30.330.10">
    <property type="entry name" value="SpoA-like"/>
    <property type="match status" value="1"/>
</dbReference>
<keyword evidence="5" id="KW-0145">Chemotaxis</keyword>
<dbReference type="GO" id="GO:0006935">
    <property type="term" value="P:chemotaxis"/>
    <property type="evidence" value="ECO:0007669"/>
    <property type="project" value="UniProtKB-KW"/>
</dbReference>
<dbReference type="SUPFAM" id="SSF101801">
    <property type="entry name" value="Surface presentation of antigens (SPOA)"/>
    <property type="match status" value="1"/>
</dbReference>
<reference evidence="10 11" key="1">
    <citation type="submission" date="2019-08" db="EMBL/GenBank/DDBJ databases">
        <title>Complete genome sequence of Candidatus Uab amorphum.</title>
        <authorList>
            <person name="Shiratori T."/>
            <person name="Suzuki S."/>
            <person name="Kakizawa Y."/>
            <person name="Ishida K."/>
        </authorList>
    </citation>
    <scope>NUCLEOTIDE SEQUENCE [LARGE SCALE GENOMIC DNA]</scope>
    <source>
        <strain evidence="10 11">SRT547</strain>
    </source>
</reference>
<dbReference type="PANTHER" id="PTHR43484:SF1">
    <property type="entry name" value="FLAGELLAR MOTOR SWITCH PROTEIN FLIN"/>
    <property type="match status" value="1"/>
</dbReference>
<evidence type="ECO:0000256" key="6">
    <source>
        <dbReference type="ARBA" id="ARBA00022779"/>
    </source>
</evidence>
<gene>
    <name evidence="10" type="ORF">UABAM_03390</name>
</gene>
<keyword evidence="10" id="KW-0969">Cilium</keyword>
<organism evidence="10 11">
    <name type="scientific">Uabimicrobium amorphum</name>
    <dbReference type="NCBI Taxonomy" id="2596890"/>
    <lineage>
        <taxon>Bacteria</taxon>
        <taxon>Pseudomonadati</taxon>
        <taxon>Planctomycetota</taxon>
        <taxon>Candidatus Uabimicrobiia</taxon>
        <taxon>Candidatus Uabimicrobiales</taxon>
        <taxon>Candidatus Uabimicrobiaceae</taxon>
        <taxon>Candidatus Uabimicrobium</taxon>
    </lineage>
</organism>
<dbReference type="KEGG" id="uam:UABAM_03390"/>
<dbReference type="InterPro" id="IPR012826">
    <property type="entry name" value="FliN"/>
</dbReference>
<dbReference type="RefSeq" id="WP_151969149.1">
    <property type="nucleotide sequence ID" value="NZ_AP019860.1"/>
</dbReference>
<dbReference type="Pfam" id="PF01052">
    <property type="entry name" value="FliMN_C"/>
    <property type="match status" value="1"/>
</dbReference>
<evidence type="ECO:0000256" key="8">
    <source>
        <dbReference type="SAM" id="MobiDB-lite"/>
    </source>
</evidence>
<dbReference type="Proteomes" id="UP000326354">
    <property type="component" value="Chromosome"/>
</dbReference>
<dbReference type="GO" id="GO:0071973">
    <property type="term" value="P:bacterial-type flagellum-dependent cell motility"/>
    <property type="evidence" value="ECO:0007669"/>
    <property type="project" value="InterPro"/>
</dbReference>
<evidence type="ECO:0000256" key="3">
    <source>
        <dbReference type="ARBA" id="ARBA00021897"/>
    </source>
</evidence>
<dbReference type="GO" id="GO:0009425">
    <property type="term" value="C:bacterial-type flagellum basal body"/>
    <property type="evidence" value="ECO:0007669"/>
    <property type="project" value="InterPro"/>
</dbReference>
<evidence type="ECO:0000313" key="11">
    <source>
        <dbReference type="Proteomes" id="UP000326354"/>
    </source>
</evidence>
<evidence type="ECO:0000256" key="1">
    <source>
        <dbReference type="ARBA" id="ARBA00004413"/>
    </source>
</evidence>
<keyword evidence="7" id="KW-0472">Membrane</keyword>
<keyword evidence="4" id="KW-1003">Cell membrane</keyword>
<evidence type="ECO:0000256" key="2">
    <source>
        <dbReference type="ARBA" id="ARBA00009226"/>
    </source>
</evidence>
<dbReference type="PRINTS" id="PR00956">
    <property type="entry name" value="FLGMOTORFLIN"/>
</dbReference>
<name>A0A5S9F3S1_UABAM</name>
<dbReference type="PANTHER" id="PTHR43484">
    <property type="match status" value="1"/>
</dbReference>
<dbReference type="EMBL" id="AP019860">
    <property type="protein sequence ID" value="BBM85027.1"/>
    <property type="molecule type" value="Genomic_DNA"/>
</dbReference>
<dbReference type="InterPro" id="IPR001543">
    <property type="entry name" value="FliN-like_C"/>
</dbReference>
<dbReference type="GO" id="GO:0003774">
    <property type="term" value="F:cytoskeletal motor activity"/>
    <property type="evidence" value="ECO:0007669"/>
    <property type="project" value="InterPro"/>
</dbReference>
<dbReference type="GO" id="GO:0005886">
    <property type="term" value="C:plasma membrane"/>
    <property type="evidence" value="ECO:0007669"/>
    <property type="project" value="UniProtKB-SubCell"/>
</dbReference>
<evidence type="ECO:0000259" key="9">
    <source>
        <dbReference type="Pfam" id="PF01052"/>
    </source>
</evidence>
<protein>
    <recommendedName>
        <fullName evidence="3">Flagellar motor switch protein FliN</fullName>
    </recommendedName>
</protein>
<feature type="compositionally biased region" description="Polar residues" evidence="8">
    <location>
        <begin position="1"/>
        <end position="18"/>
    </location>
</feature>
<dbReference type="InterPro" id="IPR036429">
    <property type="entry name" value="SpoA-like_sf"/>
</dbReference>
<dbReference type="OrthoDB" id="9773459at2"/>
<evidence type="ECO:0000256" key="5">
    <source>
        <dbReference type="ARBA" id="ARBA00022500"/>
    </source>
</evidence>
<dbReference type="NCBIfam" id="TIGR02480">
    <property type="entry name" value="fliN"/>
    <property type="match status" value="1"/>
</dbReference>
<dbReference type="InterPro" id="IPR001172">
    <property type="entry name" value="FliN_T3SS_HrcQb"/>
</dbReference>
<evidence type="ECO:0000256" key="7">
    <source>
        <dbReference type="ARBA" id="ARBA00023136"/>
    </source>
</evidence>
<evidence type="ECO:0000256" key="4">
    <source>
        <dbReference type="ARBA" id="ARBA00022475"/>
    </source>
</evidence>
<keyword evidence="10" id="KW-0966">Cell projection</keyword>
<keyword evidence="11" id="KW-1185">Reference proteome</keyword>
<proteinExistence type="inferred from homology"/>